<proteinExistence type="predicted"/>
<evidence type="ECO:0000313" key="2">
    <source>
        <dbReference type="EMBL" id="MFC6006474.1"/>
    </source>
</evidence>
<comment type="caution">
    <text evidence="2">The sequence shown here is derived from an EMBL/GenBank/DDBJ whole genome shotgun (WGS) entry which is preliminary data.</text>
</comment>
<sequence length="85" mass="9450">MGTTRTGGGMQVKEGAAIRRRRQRLGLSQRDLAYLCRPCSQTTIYLLETGRMATLSSGLALRIAKRLDVEVEVLFDERPARVGAR</sequence>
<organism evidence="2 3">
    <name type="scientific">Angustibacter luteus</name>
    <dbReference type="NCBI Taxonomy" id="658456"/>
    <lineage>
        <taxon>Bacteria</taxon>
        <taxon>Bacillati</taxon>
        <taxon>Actinomycetota</taxon>
        <taxon>Actinomycetes</taxon>
        <taxon>Kineosporiales</taxon>
        <taxon>Kineosporiaceae</taxon>
    </lineage>
</organism>
<keyword evidence="3" id="KW-1185">Reference proteome</keyword>
<protein>
    <submittedName>
        <fullName evidence="2">Helix-turn-helix transcriptional regulator</fullName>
    </submittedName>
</protein>
<gene>
    <name evidence="2" type="ORF">ACFQDO_04950</name>
</gene>
<dbReference type="CDD" id="cd00093">
    <property type="entry name" value="HTH_XRE"/>
    <property type="match status" value="1"/>
</dbReference>
<accession>A0ABW1JCA2</accession>
<dbReference type="InterPro" id="IPR010982">
    <property type="entry name" value="Lambda_DNA-bd_dom_sf"/>
</dbReference>
<dbReference type="SMART" id="SM00530">
    <property type="entry name" value="HTH_XRE"/>
    <property type="match status" value="1"/>
</dbReference>
<dbReference type="Gene3D" id="1.10.260.40">
    <property type="entry name" value="lambda repressor-like DNA-binding domains"/>
    <property type="match status" value="1"/>
</dbReference>
<dbReference type="SUPFAM" id="SSF47413">
    <property type="entry name" value="lambda repressor-like DNA-binding domains"/>
    <property type="match status" value="1"/>
</dbReference>
<dbReference type="RefSeq" id="WP_345717310.1">
    <property type="nucleotide sequence ID" value="NZ_BAABFP010000005.1"/>
</dbReference>
<name>A0ABW1JCA2_9ACTN</name>
<dbReference type="Proteomes" id="UP001596189">
    <property type="component" value="Unassembled WGS sequence"/>
</dbReference>
<reference evidence="3" key="1">
    <citation type="journal article" date="2019" name="Int. J. Syst. Evol. Microbiol.">
        <title>The Global Catalogue of Microorganisms (GCM) 10K type strain sequencing project: providing services to taxonomists for standard genome sequencing and annotation.</title>
        <authorList>
            <consortium name="The Broad Institute Genomics Platform"/>
            <consortium name="The Broad Institute Genome Sequencing Center for Infectious Disease"/>
            <person name="Wu L."/>
            <person name="Ma J."/>
        </authorList>
    </citation>
    <scope>NUCLEOTIDE SEQUENCE [LARGE SCALE GENOMIC DNA]</scope>
    <source>
        <strain evidence="3">KACC 14249</strain>
    </source>
</reference>
<dbReference type="EMBL" id="JBHSRD010000002">
    <property type="protein sequence ID" value="MFC6006474.1"/>
    <property type="molecule type" value="Genomic_DNA"/>
</dbReference>
<dbReference type="Pfam" id="PF13560">
    <property type="entry name" value="HTH_31"/>
    <property type="match status" value="1"/>
</dbReference>
<evidence type="ECO:0000259" key="1">
    <source>
        <dbReference type="PROSITE" id="PS50943"/>
    </source>
</evidence>
<feature type="domain" description="HTH cro/C1-type" evidence="1">
    <location>
        <begin position="18"/>
        <end position="74"/>
    </location>
</feature>
<dbReference type="InterPro" id="IPR001387">
    <property type="entry name" value="Cro/C1-type_HTH"/>
</dbReference>
<dbReference type="PROSITE" id="PS50943">
    <property type="entry name" value="HTH_CROC1"/>
    <property type="match status" value="1"/>
</dbReference>
<evidence type="ECO:0000313" key="3">
    <source>
        <dbReference type="Proteomes" id="UP001596189"/>
    </source>
</evidence>